<dbReference type="Pfam" id="PF14110">
    <property type="entry name" value="DUF4282"/>
    <property type="match status" value="1"/>
</dbReference>
<dbReference type="InterPro" id="IPR025557">
    <property type="entry name" value="DUF4282"/>
</dbReference>
<accession>A0ABS2D1S2</accession>
<gene>
    <name evidence="2" type="ORF">ILT43_00555</name>
</gene>
<proteinExistence type="predicted"/>
<evidence type="ECO:0000256" key="1">
    <source>
        <dbReference type="SAM" id="Phobius"/>
    </source>
</evidence>
<evidence type="ECO:0000313" key="2">
    <source>
        <dbReference type="EMBL" id="MBM6574845.1"/>
    </source>
</evidence>
<dbReference type="Proteomes" id="UP000763641">
    <property type="component" value="Unassembled WGS sequence"/>
</dbReference>
<protein>
    <submittedName>
        <fullName evidence="2">DUF4282 domain-containing protein</fullName>
    </submittedName>
</protein>
<keyword evidence="1" id="KW-0812">Transmembrane</keyword>
<comment type="caution">
    <text evidence="2">The sequence shown here is derived from an EMBL/GenBank/DDBJ whole genome shotgun (WGS) entry which is preliminary data.</text>
</comment>
<sequence length="104" mass="11388">MMADDFDLTDAKGSVGKLLNFDHMIGPSLIRVIYFSGLVLVVVYAVGGLGTTAYFPVAGLLGSPGGAILLVFGAVMWRFTCELWVLMFKIHDRIGEIRDRLPPR</sequence>
<feature type="transmembrane region" description="Helical" evidence="1">
    <location>
        <begin position="32"/>
        <end position="55"/>
    </location>
</feature>
<name>A0ABS2D1S2_9SPHN</name>
<keyword evidence="3" id="KW-1185">Reference proteome</keyword>
<organism evidence="2 3">
    <name type="scientific">Sphingomonas longa</name>
    <dbReference type="NCBI Taxonomy" id="2778730"/>
    <lineage>
        <taxon>Bacteria</taxon>
        <taxon>Pseudomonadati</taxon>
        <taxon>Pseudomonadota</taxon>
        <taxon>Alphaproteobacteria</taxon>
        <taxon>Sphingomonadales</taxon>
        <taxon>Sphingomonadaceae</taxon>
        <taxon>Sphingomonas</taxon>
    </lineage>
</organism>
<feature type="transmembrane region" description="Helical" evidence="1">
    <location>
        <begin position="67"/>
        <end position="88"/>
    </location>
</feature>
<keyword evidence="1" id="KW-1133">Transmembrane helix</keyword>
<reference evidence="2 3" key="1">
    <citation type="submission" date="2020-12" db="EMBL/GenBank/DDBJ databases">
        <title>Sphingomonas sp.</title>
        <authorList>
            <person name="Kim M.K."/>
        </authorList>
    </citation>
    <scope>NUCLEOTIDE SEQUENCE [LARGE SCALE GENOMIC DNA]</scope>
    <source>
        <strain evidence="2 3">BT552</strain>
    </source>
</reference>
<dbReference type="RefSeq" id="WP_204193196.1">
    <property type="nucleotide sequence ID" value="NZ_JAFEMC010000001.1"/>
</dbReference>
<keyword evidence="1" id="KW-0472">Membrane</keyword>
<dbReference type="EMBL" id="JAFEMC010000001">
    <property type="protein sequence ID" value="MBM6574845.1"/>
    <property type="molecule type" value="Genomic_DNA"/>
</dbReference>
<evidence type="ECO:0000313" key="3">
    <source>
        <dbReference type="Proteomes" id="UP000763641"/>
    </source>
</evidence>